<keyword evidence="10" id="KW-0732">Signal</keyword>
<comment type="caution">
    <text evidence="8">Lacks conserved residue(s) required for the propagation of feature annotation.</text>
</comment>
<sequence length="217" mass="23565">MALPSVLLITFTLHLLLHILNHLIPDQLDAFLWQLFLRLPIPPAAQTATQTHNTPRLKQEIVRLQRDLSATSAQDDFARWARLRRELDRAKAKLDENSQTLASTRKTFDRATKALRFVGTHGTTFLCNFYFGKNAMFYLPVAWLPYPVEWVLSFPRAPLGGVSVNIWGMACAGVIGMGSEAIRGAGKGRGKGKVGAIGGGGGGGGRGGGKGEGKKEL</sequence>
<feature type="compositionally biased region" description="Gly residues" evidence="9">
    <location>
        <begin position="193"/>
        <end position="208"/>
    </location>
</feature>
<gene>
    <name evidence="8" type="primary">GET1</name>
    <name evidence="11" type="ORF">B0A50_07518</name>
</gene>
<evidence type="ECO:0000256" key="7">
    <source>
        <dbReference type="ARBA" id="ARBA00023136"/>
    </source>
</evidence>
<name>A0A4U0TNB4_9PEZI</name>
<evidence type="ECO:0000256" key="1">
    <source>
        <dbReference type="ARBA" id="ARBA00004477"/>
    </source>
</evidence>
<keyword evidence="4 8" id="KW-0812">Transmembrane</keyword>
<evidence type="ECO:0000256" key="4">
    <source>
        <dbReference type="ARBA" id="ARBA00022692"/>
    </source>
</evidence>
<feature type="topological domain" description="Cytoplasmic" evidence="8">
    <location>
        <begin position="179"/>
        <end position="217"/>
    </location>
</feature>
<accession>A0A4U0TNB4</accession>
<dbReference type="InterPro" id="IPR029012">
    <property type="entry name" value="Helix_hairpin_bin_sf"/>
</dbReference>
<feature type="topological domain" description="Lumenal" evidence="8">
    <location>
        <begin position="1"/>
        <end position="6"/>
    </location>
</feature>
<dbReference type="PANTHER" id="PTHR42650:SF1">
    <property type="entry name" value="GUIDED ENTRY OF TAIL-ANCHORED PROTEINS FACTOR 1"/>
    <property type="match status" value="1"/>
</dbReference>
<keyword evidence="12" id="KW-1185">Reference proteome</keyword>
<dbReference type="HAMAP" id="MF_03113">
    <property type="entry name" value="Get1"/>
    <property type="match status" value="1"/>
</dbReference>
<evidence type="ECO:0000313" key="12">
    <source>
        <dbReference type="Proteomes" id="UP000308549"/>
    </source>
</evidence>
<dbReference type="InterPro" id="IPR028945">
    <property type="entry name" value="Get1"/>
</dbReference>
<reference evidence="11 12" key="1">
    <citation type="submission" date="2017-03" db="EMBL/GenBank/DDBJ databases">
        <title>Genomes of endolithic fungi from Antarctica.</title>
        <authorList>
            <person name="Coleine C."/>
            <person name="Masonjones S."/>
            <person name="Stajich J.E."/>
        </authorList>
    </citation>
    <scope>NUCLEOTIDE SEQUENCE [LARGE SCALE GENOMIC DNA]</scope>
    <source>
        <strain evidence="11 12">CCFEE 6315</strain>
    </source>
</reference>
<evidence type="ECO:0000313" key="11">
    <source>
        <dbReference type="EMBL" id="TKA23491.1"/>
    </source>
</evidence>
<evidence type="ECO:0000256" key="9">
    <source>
        <dbReference type="SAM" id="MobiDB-lite"/>
    </source>
</evidence>
<evidence type="ECO:0000256" key="5">
    <source>
        <dbReference type="ARBA" id="ARBA00022824"/>
    </source>
</evidence>
<dbReference type="PANTHER" id="PTHR42650">
    <property type="entry name" value="TAIL-ANCHORED PROTEIN INSERTION RECEPTOR WRB"/>
    <property type="match status" value="1"/>
</dbReference>
<dbReference type="OrthoDB" id="69461at2759"/>
<keyword evidence="3 8" id="KW-0813">Transport</keyword>
<dbReference type="GO" id="GO:0043495">
    <property type="term" value="F:protein-membrane adaptor activity"/>
    <property type="evidence" value="ECO:0007669"/>
    <property type="project" value="TreeGrafter"/>
</dbReference>
<proteinExistence type="inferred from homology"/>
<dbReference type="AlphaFoldDB" id="A0A4U0TNB4"/>
<dbReference type="GO" id="GO:0071816">
    <property type="term" value="P:tail-anchored membrane protein insertion into ER membrane"/>
    <property type="evidence" value="ECO:0007669"/>
    <property type="project" value="InterPro"/>
</dbReference>
<comment type="subcellular location">
    <subcellularLocation>
        <location evidence="1">Endoplasmic reticulum membrane</location>
        <topology evidence="1">Multi-pass membrane protein</topology>
    </subcellularLocation>
</comment>
<evidence type="ECO:0000256" key="8">
    <source>
        <dbReference type="HAMAP-Rule" id="MF_03113"/>
    </source>
</evidence>
<comment type="similarity">
    <text evidence="2 8">Belongs to the WRB/GET1 family.</text>
</comment>
<evidence type="ECO:0000256" key="10">
    <source>
        <dbReference type="SAM" id="SignalP"/>
    </source>
</evidence>
<dbReference type="GO" id="GO:0043529">
    <property type="term" value="C:GET complex"/>
    <property type="evidence" value="ECO:0007669"/>
    <property type="project" value="InterPro"/>
</dbReference>
<feature type="region of interest" description="Disordered" evidence="9">
    <location>
        <begin position="187"/>
        <end position="217"/>
    </location>
</feature>
<feature type="coiled-coil region" evidence="8">
    <location>
        <begin position="80"/>
        <end position="107"/>
    </location>
</feature>
<evidence type="ECO:0000256" key="3">
    <source>
        <dbReference type="ARBA" id="ARBA00022448"/>
    </source>
</evidence>
<keyword evidence="5 8" id="KW-0256">Endoplasmic reticulum</keyword>
<dbReference type="InterPro" id="IPR027538">
    <property type="entry name" value="Get1_fungi"/>
</dbReference>
<keyword evidence="8" id="KW-0175">Coiled coil</keyword>
<comment type="caution">
    <text evidence="11">The sequence shown here is derived from an EMBL/GenBank/DDBJ whole genome shotgun (WGS) entry which is preliminary data.</text>
</comment>
<feature type="chain" id="PRO_5021013366" evidence="10">
    <location>
        <begin position="31"/>
        <end position="217"/>
    </location>
</feature>
<keyword evidence="6 8" id="KW-1133">Transmembrane helix</keyword>
<evidence type="ECO:0000256" key="6">
    <source>
        <dbReference type="ARBA" id="ARBA00022989"/>
    </source>
</evidence>
<keyword evidence="7 8" id="KW-0472">Membrane</keyword>
<organism evidence="11 12">
    <name type="scientific">Salinomyces thailandicus</name>
    <dbReference type="NCBI Taxonomy" id="706561"/>
    <lineage>
        <taxon>Eukaryota</taxon>
        <taxon>Fungi</taxon>
        <taxon>Dikarya</taxon>
        <taxon>Ascomycota</taxon>
        <taxon>Pezizomycotina</taxon>
        <taxon>Dothideomycetes</taxon>
        <taxon>Dothideomycetidae</taxon>
        <taxon>Mycosphaerellales</taxon>
        <taxon>Teratosphaeriaceae</taxon>
        <taxon>Salinomyces</taxon>
    </lineage>
</organism>
<protein>
    <submittedName>
        <fullName evidence="11">Uncharacterized protein</fullName>
    </submittedName>
</protein>
<dbReference type="EMBL" id="NAJL01000055">
    <property type="protein sequence ID" value="TKA23491.1"/>
    <property type="molecule type" value="Genomic_DNA"/>
</dbReference>
<feature type="signal peptide" evidence="10">
    <location>
        <begin position="1"/>
        <end position="30"/>
    </location>
</feature>
<dbReference type="GO" id="GO:0005789">
    <property type="term" value="C:endoplasmic reticulum membrane"/>
    <property type="evidence" value="ECO:0007669"/>
    <property type="project" value="UniProtKB-SubCell"/>
</dbReference>
<dbReference type="Gene3D" id="1.10.287.660">
    <property type="entry name" value="Helix hairpin bin"/>
    <property type="match status" value="1"/>
</dbReference>
<dbReference type="Pfam" id="PF04420">
    <property type="entry name" value="CHD5"/>
    <property type="match status" value="1"/>
</dbReference>
<dbReference type="Proteomes" id="UP000308549">
    <property type="component" value="Unassembled WGS sequence"/>
</dbReference>
<evidence type="ECO:0000256" key="2">
    <source>
        <dbReference type="ARBA" id="ARBA00010799"/>
    </source>
</evidence>